<comment type="caution">
    <text evidence="1">The sequence shown here is derived from an EMBL/GenBank/DDBJ whole genome shotgun (WGS) entry which is preliminary data.</text>
</comment>
<proteinExistence type="predicted"/>
<reference evidence="1 2" key="1">
    <citation type="submission" date="2024-09" db="EMBL/GenBank/DDBJ databases">
        <authorList>
            <person name="Sun Q."/>
            <person name="Mori K."/>
        </authorList>
    </citation>
    <scope>NUCLEOTIDE SEQUENCE [LARGE SCALE GENOMIC DNA]</scope>
    <source>
        <strain evidence="1 2">CECT 8300</strain>
    </source>
</reference>
<sequence>MVNFPYNSTDFAFTLEDSFISFTTETADTYFDLKVTIISFDFFSAVEKEKVLEYKIPLLNQAQTFNIGRKIHRYLTNLTAYTNAFGFMYKTAKVTFEATEINIADENIVSTVTLEDVQFIAGKTPKLLENNIALLSNNTNYERVTENGLFIVNLLLPIGDHVLKVFKNGLEQTTSTLSVAGNNNVFSKKINVKDFNGTKGDVFQFAIANTSIKKHFVVFPNNVTSKQLVFIDEFKLFRVLECTGHYSFPDEYDQITHTYYRNLVEVLEIIETTETNKLKINTGWVLKTDTETLSTISKFKRVFLIENDEQILDMVIKAKKLTKEDTEAELYEYDLEFQINHNSNA</sequence>
<name>A0ABV5H459_9FLAO</name>
<evidence type="ECO:0000313" key="2">
    <source>
        <dbReference type="Proteomes" id="UP001589590"/>
    </source>
</evidence>
<dbReference type="Proteomes" id="UP001589590">
    <property type="component" value="Unassembled WGS sequence"/>
</dbReference>
<gene>
    <name evidence="1" type="ORF">ACFFU1_16815</name>
</gene>
<accession>A0ABV5H459</accession>
<dbReference type="RefSeq" id="WP_290270663.1">
    <property type="nucleotide sequence ID" value="NZ_JAUFQP010000010.1"/>
</dbReference>
<protein>
    <submittedName>
        <fullName evidence="1">Uncharacterized protein</fullName>
    </submittedName>
</protein>
<keyword evidence="2" id="KW-1185">Reference proteome</keyword>
<dbReference type="EMBL" id="JBHMFA010000018">
    <property type="protein sequence ID" value="MFB9106573.1"/>
    <property type="molecule type" value="Genomic_DNA"/>
</dbReference>
<organism evidence="1 2">
    <name type="scientific">Algibacter miyuki</name>
    <dbReference type="NCBI Taxonomy" id="1306933"/>
    <lineage>
        <taxon>Bacteria</taxon>
        <taxon>Pseudomonadati</taxon>
        <taxon>Bacteroidota</taxon>
        <taxon>Flavobacteriia</taxon>
        <taxon>Flavobacteriales</taxon>
        <taxon>Flavobacteriaceae</taxon>
        <taxon>Algibacter</taxon>
    </lineage>
</organism>
<evidence type="ECO:0000313" key="1">
    <source>
        <dbReference type="EMBL" id="MFB9106573.1"/>
    </source>
</evidence>